<dbReference type="RefSeq" id="WP_345098544.1">
    <property type="nucleotide sequence ID" value="NZ_BAABGS010000017.1"/>
</dbReference>
<evidence type="ECO:0000256" key="2">
    <source>
        <dbReference type="ARBA" id="ARBA00022801"/>
    </source>
</evidence>
<sequence>MAFVQIARNATVAKLINPTREVASFVNSLLSYEADSVSIGWHGKSSFFDVRNHTFPAGFAHVVEQELMAIGHQVQSICKPHAEPLGPENPIVDEFGNDDPRYDYQLKALRQVEKYGRGIIRVATGGGKSKCAKLIMARYKRMTLFLTTRGILLYQMDDQLKEIGFNTGIIGDGEFKVVRGVNLGMVQTLVQALEVPDLARERRAIVKSAHLSKNGNAEISPEEVARIAQERYDAKVKRREQILKILSMVEVVIGEEAHEAGGNSYYEILQHCKNATIRVALTATPFMRPSAESNMRLMAAFGPILIDIPEKLLINRGILAKPYFKFRDCPAPKRLHKTSPFERAYTLGYIENEEMIKIMGYDAQKAARRRLPTLTLVARKKHGEKILEHYRKLGMRFEFLKGEDKMEDRRAQLRKLVTGELDGVIGTNILDVGVDVPAIGLVQLAGGMKAEVSLRQKIGRGLRAKKSGPNIAFIADYSCNVNNTLRDHARQRESIVRSTPGFVEGILGENEDFPWHEFEVVRELEEAA</sequence>
<evidence type="ECO:0000256" key="1">
    <source>
        <dbReference type="ARBA" id="ARBA00022741"/>
    </source>
</evidence>
<reference evidence="8" key="1">
    <citation type="journal article" date="2019" name="Int. J. Syst. Evol. Microbiol.">
        <title>The Global Catalogue of Microorganisms (GCM) 10K type strain sequencing project: providing services to taxonomists for standard genome sequencing and annotation.</title>
        <authorList>
            <consortium name="The Broad Institute Genomics Platform"/>
            <consortium name="The Broad Institute Genome Sequencing Center for Infectious Disease"/>
            <person name="Wu L."/>
            <person name="Ma J."/>
        </authorList>
    </citation>
    <scope>NUCLEOTIDE SEQUENCE [LARGE SCALE GENOMIC DNA]</scope>
    <source>
        <strain evidence="8">KCTC 23707</strain>
    </source>
</reference>
<organism evidence="7 8">
    <name type="scientific">Chelativorans composti</name>
    <dbReference type="NCBI Taxonomy" id="768533"/>
    <lineage>
        <taxon>Bacteria</taxon>
        <taxon>Pseudomonadati</taxon>
        <taxon>Pseudomonadota</taxon>
        <taxon>Alphaproteobacteria</taxon>
        <taxon>Hyphomicrobiales</taxon>
        <taxon>Phyllobacteriaceae</taxon>
        <taxon>Chelativorans</taxon>
    </lineage>
</organism>
<dbReference type="PANTHER" id="PTHR11274:SF0">
    <property type="entry name" value="GENERAL TRANSCRIPTION AND DNA REPAIR FACTOR IIH HELICASE SUBUNIT XPB"/>
    <property type="match status" value="1"/>
</dbReference>
<dbReference type="SMART" id="SM00487">
    <property type="entry name" value="DEXDc"/>
    <property type="match status" value="1"/>
</dbReference>
<dbReference type="EMBL" id="JBHUIR010000059">
    <property type="protein sequence ID" value="MFD2261062.1"/>
    <property type="molecule type" value="Genomic_DNA"/>
</dbReference>
<evidence type="ECO:0000259" key="5">
    <source>
        <dbReference type="PROSITE" id="PS51192"/>
    </source>
</evidence>
<evidence type="ECO:0000313" key="8">
    <source>
        <dbReference type="Proteomes" id="UP001597373"/>
    </source>
</evidence>
<dbReference type="Gene3D" id="3.40.50.300">
    <property type="entry name" value="P-loop containing nucleotide triphosphate hydrolases"/>
    <property type="match status" value="2"/>
</dbReference>
<dbReference type="GO" id="GO:0004386">
    <property type="term" value="F:helicase activity"/>
    <property type="evidence" value="ECO:0007669"/>
    <property type="project" value="UniProtKB-KW"/>
</dbReference>
<feature type="domain" description="Helicase ATP-binding" evidence="5">
    <location>
        <begin position="109"/>
        <end position="285"/>
    </location>
</feature>
<evidence type="ECO:0000256" key="4">
    <source>
        <dbReference type="ARBA" id="ARBA00022840"/>
    </source>
</evidence>
<dbReference type="GO" id="GO:0016787">
    <property type="term" value="F:hydrolase activity"/>
    <property type="evidence" value="ECO:0007669"/>
    <property type="project" value="UniProtKB-KW"/>
</dbReference>
<dbReference type="InterPro" id="IPR027417">
    <property type="entry name" value="P-loop_NTPase"/>
</dbReference>
<dbReference type="PROSITE" id="PS51192">
    <property type="entry name" value="HELICASE_ATP_BIND_1"/>
    <property type="match status" value="1"/>
</dbReference>
<keyword evidence="2 7" id="KW-0378">Hydrolase</keyword>
<keyword evidence="8" id="KW-1185">Reference proteome</keyword>
<proteinExistence type="predicted"/>
<evidence type="ECO:0000313" key="7">
    <source>
        <dbReference type="EMBL" id="MFD2261062.1"/>
    </source>
</evidence>
<dbReference type="EC" id="3.6.4.-" evidence="7"/>
<dbReference type="Pfam" id="PF04851">
    <property type="entry name" value="ResIII"/>
    <property type="match status" value="1"/>
</dbReference>
<evidence type="ECO:0000256" key="3">
    <source>
        <dbReference type="ARBA" id="ARBA00022806"/>
    </source>
</evidence>
<keyword evidence="3 7" id="KW-0347">Helicase</keyword>
<keyword evidence="4" id="KW-0067">ATP-binding</keyword>
<protein>
    <submittedName>
        <fullName evidence="7">DEAD/DEAH box helicase</fullName>
        <ecNumber evidence="7">3.6.4.-</ecNumber>
    </submittedName>
</protein>
<dbReference type="SMART" id="SM00490">
    <property type="entry name" value="HELICc"/>
    <property type="match status" value="1"/>
</dbReference>
<dbReference type="SUPFAM" id="SSF52540">
    <property type="entry name" value="P-loop containing nucleoside triphosphate hydrolases"/>
    <property type="match status" value="1"/>
</dbReference>
<evidence type="ECO:0000259" key="6">
    <source>
        <dbReference type="PROSITE" id="PS51194"/>
    </source>
</evidence>
<dbReference type="Pfam" id="PF00271">
    <property type="entry name" value="Helicase_C"/>
    <property type="match status" value="1"/>
</dbReference>
<dbReference type="InterPro" id="IPR050615">
    <property type="entry name" value="ATP-dep_DNA_Helicase"/>
</dbReference>
<accession>A0ABW5DIW3</accession>
<dbReference type="InterPro" id="IPR014001">
    <property type="entry name" value="Helicase_ATP-bd"/>
</dbReference>
<dbReference type="PANTHER" id="PTHR11274">
    <property type="entry name" value="RAD25/XP-B DNA REPAIR HELICASE"/>
    <property type="match status" value="1"/>
</dbReference>
<name>A0ABW5DIW3_9HYPH</name>
<dbReference type="InterPro" id="IPR006935">
    <property type="entry name" value="Helicase/UvrB_N"/>
</dbReference>
<dbReference type="InterPro" id="IPR001650">
    <property type="entry name" value="Helicase_C-like"/>
</dbReference>
<gene>
    <name evidence="7" type="ORF">ACFSMZ_15035</name>
</gene>
<keyword evidence="1" id="KW-0547">Nucleotide-binding</keyword>
<comment type="caution">
    <text evidence="7">The sequence shown here is derived from an EMBL/GenBank/DDBJ whole genome shotgun (WGS) entry which is preliminary data.</text>
</comment>
<dbReference type="PROSITE" id="PS51194">
    <property type="entry name" value="HELICASE_CTER"/>
    <property type="match status" value="1"/>
</dbReference>
<feature type="domain" description="Helicase C-terminal" evidence="6">
    <location>
        <begin position="363"/>
        <end position="521"/>
    </location>
</feature>
<dbReference type="Proteomes" id="UP001597373">
    <property type="component" value="Unassembled WGS sequence"/>
</dbReference>